<dbReference type="Proteomes" id="UP001558652">
    <property type="component" value="Unassembled WGS sequence"/>
</dbReference>
<evidence type="ECO:0000313" key="2">
    <source>
        <dbReference type="Proteomes" id="UP001558652"/>
    </source>
</evidence>
<dbReference type="InterPro" id="IPR009030">
    <property type="entry name" value="Growth_fac_rcpt_cys_sf"/>
</dbReference>
<dbReference type="Gene3D" id="2.10.220.10">
    <property type="entry name" value="Hormone Receptor, Insulin-like Growth Factor Receptor 1, Chain A, domain 2"/>
    <property type="match status" value="1"/>
</dbReference>
<reference evidence="1 2" key="1">
    <citation type="submission" date="2024-07" db="EMBL/GenBank/DDBJ databases">
        <title>Chromosome-level genome assembly of the water stick insect Ranatra chinensis (Heteroptera: Nepidae).</title>
        <authorList>
            <person name="Liu X."/>
        </authorList>
    </citation>
    <scope>NUCLEOTIDE SEQUENCE [LARGE SCALE GENOMIC DNA]</scope>
    <source>
        <strain evidence="1">Cailab_2021Rc</strain>
        <tissue evidence="1">Muscle</tissue>
    </source>
</reference>
<dbReference type="AlphaFoldDB" id="A0ABD0Y3C9"/>
<accession>A0ABD0Y3C9</accession>
<sequence length="118" mass="12940">MGLHLMNNSVCATSCDDGYFSDAGWCRTCASHCGQCLGEREDQCLSCKEGYKLFAGSCLSRCPSDTFNTPWGCSKCHHFCFSCTGGSPSLLSVGTPENQWLNLHSLIIVSDKTFFCVW</sequence>
<dbReference type="EMBL" id="JBFDAA010000015">
    <property type="protein sequence ID" value="KAL1117732.1"/>
    <property type="molecule type" value="Genomic_DNA"/>
</dbReference>
<keyword evidence="2" id="KW-1185">Reference proteome</keyword>
<evidence type="ECO:0000313" key="1">
    <source>
        <dbReference type="EMBL" id="KAL1117732.1"/>
    </source>
</evidence>
<dbReference type="InterPro" id="IPR006212">
    <property type="entry name" value="Furin_repeat"/>
</dbReference>
<organism evidence="1 2">
    <name type="scientific">Ranatra chinensis</name>
    <dbReference type="NCBI Taxonomy" id="642074"/>
    <lineage>
        <taxon>Eukaryota</taxon>
        <taxon>Metazoa</taxon>
        <taxon>Ecdysozoa</taxon>
        <taxon>Arthropoda</taxon>
        <taxon>Hexapoda</taxon>
        <taxon>Insecta</taxon>
        <taxon>Pterygota</taxon>
        <taxon>Neoptera</taxon>
        <taxon>Paraneoptera</taxon>
        <taxon>Hemiptera</taxon>
        <taxon>Heteroptera</taxon>
        <taxon>Panheteroptera</taxon>
        <taxon>Nepomorpha</taxon>
        <taxon>Nepidae</taxon>
        <taxon>Ranatrinae</taxon>
        <taxon>Ranatra</taxon>
    </lineage>
</organism>
<dbReference type="SUPFAM" id="SSF57184">
    <property type="entry name" value="Growth factor receptor domain"/>
    <property type="match status" value="1"/>
</dbReference>
<dbReference type="CDD" id="cd00064">
    <property type="entry name" value="FU"/>
    <property type="match status" value="1"/>
</dbReference>
<dbReference type="SMART" id="SM00261">
    <property type="entry name" value="FU"/>
    <property type="match status" value="1"/>
</dbReference>
<proteinExistence type="predicted"/>
<comment type="caution">
    <text evidence="1">The sequence shown here is derived from an EMBL/GenBank/DDBJ whole genome shotgun (WGS) entry which is preliminary data.</text>
</comment>
<name>A0ABD0Y3C9_9HEMI</name>
<protein>
    <submittedName>
        <fullName evidence="1">Uncharacterized protein</fullName>
    </submittedName>
</protein>
<gene>
    <name evidence="1" type="ORF">AAG570_004047</name>
</gene>